<name>A0AAW6A4R1_LACPA</name>
<proteinExistence type="inferred from homology"/>
<dbReference type="Proteomes" id="UP001212327">
    <property type="component" value="Unassembled WGS sequence"/>
</dbReference>
<dbReference type="PANTHER" id="PTHR43863:SF2">
    <property type="entry name" value="MALTASE-GLUCOAMYLASE"/>
    <property type="match status" value="1"/>
</dbReference>
<dbReference type="InterPro" id="IPR017853">
    <property type="entry name" value="GH"/>
</dbReference>
<dbReference type="InterPro" id="IPR051816">
    <property type="entry name" value="Glycosyl_Hydrolase_31"/>
</dbReference>
<dbReference type="SUPFAM" id="SSF51445">
    <property type="entry name" value="(Trans)glycosidases"/>
    <property type="match status" value="1"/>
</dbReference>
<accession>A0AAW6A4R1</accession>
<feature type="domain" description="Glycoside hydrolase family 31 TIM barrel" evidence="3">
    <location>
        <begin position="233"/>
        <end position="567"/>
    </location>
</feature>
<dbReference type="AlphaFoldDB" id="A0AAW6A4R1"/>
<evidence type="ECO:0000256" key="1">
    <source>
        <dbReference type="ARBA" id="ARBA00007806"/>
    </source>
</evidence>
<evidence type="ECO:0000259" key="4">
    <source>
        <dbReference type="Pfam" id="PF13802"/>
    </source>
</evidence>
<dbReference type="SUPFAM" id="SSF74650">
    <property type="entry name" value="Galactose mutarotase-like"/>
    <property type="match status" value="1"/>
</dbReference>
<comment type="similarity">
    <text evidence="1 2">Belongs to the glycosyl hydrolase 31 family.</text>
</comment>
<dbReference type="GO" id="GO:0004553">
    <property type="term" value="F:hydrolase activity, hydrolyzing O-glycosyl compounds"/>
    <property type="evidence" value="ECO:0007669"/>
    <property type="project" value="InterPro"/>
</dbReference>
<dbReference type="InterPro" id="IPR025887">
    <property type="entry name" value="Glyco_hydro_31_N_dom"/>
</dbReference>
<reference evidence="6 7" key="1">
    <citation type="submission" date="2023-01" db="EMBL/GenBank/DDBJ databases">
        <title>Complete genome sequence of Lacticaseibacillus paracasei SRCM217440 isolated from Makgeolli.</title>
        <authorList>
            <person name="Yang H.-G."/>
            <person name="Jeong S.-J."/>
            <person name="Ha G.-S."/>
            <person name="Yang H.-J."/>
            <person name="Jeong D.-Y."/>
        </authorList>
    </citation>
    <scope>NUCLEOTIDE SEQUENCE [LARGE SCALE GENOMIC DNA]</scope>
    <source>
        <strain evidence="6 7">SRCM217440</strain>
    </source>
</reference>
<dbReference type="InterPro" id="IPR013780">
    <property type="entry name" value="Glyco_hydro_b"/>
</dbReference>
<dbReference type="Gene3D" id="2.60.40.1760">
    <property type="entry name" value="glycosyl hydrolase (family 31)"/>
    <property type="match status" value="1"/>
</dbReference>
<feature type="domain" description="Glycoside hydrolase family 31 N-terminal" evidence="4">
    <location>
        <begin position="21"/>
        <end position="188"/>
    </location>
</feature>
<protein>
    <submittedName>
        <fullName evidence="6">Glycoside hydrolase family 31 protein</fullName>
    </submittedName>
</protein>
<dbReference type="InterPro" id="IPR048395">
    <property type="entry name" value="Glyco_hydro_31_C"/>
</dbReference>
<keyword evidence="2 6" id="KW-0378">Hydrolase</keyword>
<dbReference type="GO" id="GO:0005975">
    <property type="term" value="P:carbohydrate metabolic process"/>
    <property type="evidence" value="ECO:0007669"/>
    <property type="project" value="InterPro"/>
</dbReference>
<dbReference type="Gene3D" id="2.60.40.1180">
    <property type="entry name" value="Golgi alpha-mannosidase II"/>
    <property type="match status" value="1"/>
</dbReference>
<dbReference type="InterPro" id="IPR000322">
    <property type="entry name" value="Glyco_hydro_31_TIM"/>
</dbReference>
<evidence type="ECO:0000313" key="7">
    <source>
        <dbReference type="Proteomes" id="UP001212327"/>
    </source>
</evidence>
<organism evidence="6 7">
    <name type="scientific">Lacticaseibacillus paracasei</name>
    <name type="common">Lactobacillus paracasei</name>
    <dbReference type="NCBI Taxonomy" id="1597"/>
    <lineage>
        <taxon>Bacteria</taxon>
        <taxon>Bacillati</taxon>
        <taxon>Bacillota</taxon>
        <taxon>Bacilli</taxon>
        <taxon>Lactobacillales</taxon>
        <taxon>Lactobacillaceae</taxon>
        <taxon>Lacticaseibacillus</taxon>
    </lineage>
</organism>
<keyword evidence="2" id="KW-0326">Glycosidase</keyword>
<evidence type="ECO:0000259" key="3">
    <source>
        <dbReference type="Pfam" id="PF01055"/>
    </source>
</evidence>
<dbReference type="SUPFAM" id="SSF51011">
    <property type="entry name" value="Glycosyl hydrolase domain"/>
    <property type="match status" value="1"/>
</dbReference>
<dbReference type="EMBL" id="JAQLSF010000001">
    <property type="protein sequence ID" value="MDB1563345.1"/>
    <property type="molecule type" value="Genomic_DNA"/>
</dbReference>
<dbReference type="GO" id="GO:0030246">
    <property type="term" value="F:carbohydrate binding"/>
    <property type="evidence" value="ECO:0007669"/>
    <property type="project" value="InterPro"/>
</dbReference>
<dbReference type="PANTHER" id="PTHR43863">
    <property type="entry name" value="HYDROLASE, PUTATIVE (AFU_ORTHOLOGUE AFUA_1G03140)-RELATED"/>
    <property type="match status" value="1"/>
</dbReference>
<dbReference type="RefSeq" id="WP_272028489.1">
    <property type="nucleotide sequence ID" value="NZ_JAQLSF010000001.1"/>
</dbReference>
<gene>
    <name evidence="6" type="ORF">PGA78_00885</name>
</gene>
<dbReference type="CDD" id="cd14752">
    <property type="entry name" value="GH31_N"/>
    <property type="match status" value="1"/>
</dbReference>
<dbReference type="Pfam" id="PF21365">
    <property type="entry name" value="Glyco_hydro_31_3rd"/>
    <property type="match status" value="1"/>
</dbReference>
<dbReference type="CDD" id="cd06591">
    <property type="entry name" value="GH31_xylosidase_XylS"/>
    <property type="match status" value="1"/>
</dbReference>
<dbReference type="InterPro" id="IPR011013">
    <property type="entry name" value="Gal_mutarotase_sf_dom"/>
</dbReference>
<comment type="caution">
    <text evidence="6">The sequence shown here is derived from an EMBL/GenBank/DDBJ whole genome shotgun (WGS) entry which is preliminary data.</text>
</comment>
<feature type="domain" description="Glycosyl hydrolase family 31 C-terminal" evidence="5">
    <location>
        <begin position="578"/>
        <end position="660"/>
    </location>
</feature>
<evidence type="ECO:0000259" key="5">
    <source>
        <dbReference type="Pfam" id="PF21365"/>
    </source>
</evidence>
<evidence type="ECO:0000313" key="6">
    <source>
        <dbReference type="EMBL" id="MDB1563345.1"/>
    </source>
</evidence>
<evidence type="ECO:0000256" key="2">
    <source>
        <dbReference type="RuleBase" id="RU361185"/>
    </source>
</evidence>
<sequence>MTNYCKEVDGKLQWTFDGEKLEIEPWGDNSLRVRAVPSGEIPNHSYALLKQKMKHKAVIDIGDHRATITNGILSASILYIDPKFSGRQKEVGQLTFYRDGKKILEEIGIGGRLKLKARNFKSLDGDYKLSMTFVSQPNEMLYGMGQYQDGLFDLKGSSRELAQRNTQASVPFYYSSLNYGFLWNNPAIGEVHFDKTRTQWTAEETDLLDYWITAGDSPKKILEQYSLVTGRVPQMPDYGMGLWQSRMRYYNQEQVIEVAEKYKELDIPVDVIIIDFFHWNKQGDYAFDPRFFPNPAKMTKILSDLGIKTMVSVWPQVDNQSKNFIEMRKRGLLVKNNQGIPIQMDFEGNVRFLDFTNPKAQKFLWQMLKKNYQDKGISMFWLDEAEPEYTVYDYRNYRYYKGNVMKVGNIYPMYYTKAVYDGYKSEGKDKIINLVRCAWAGSQRFGALVWSGDVRSDFISLQNQIVAGLQMGMSGIPWWTTDTGGFHGGDINSEDFRELLIRWFEFSTFSPVLRLHGERLPFEEVTAPDGSEVLHTGAPNELWSFGNKVLEILKKFVRLREDLRPYIKEVMNDAHNTGSPVMRTLFYEFPEDENTWGITDEYFFGKDLLVAPIVKKGSFARKVYLPKGCKWVLLNSGEYYKGGQSYEVEAPLGSIPIFTRVEKQNEFQFIGDNMKEPKDD</sequence>
<dbReference type="Pfam" id="PF01055">
    <property type="entry name" value="Glyco_hydro_31_2nd"/>
    <property type="match status" value="1"/>
</dbReference>
<dbReference type="Gene3D" id="3.20.20.80">
    <property type="entry name" value="Glycosidases"/>
    <property type="match status" value="1"/>
</dbReference>
<dbReference type="Pfam" id="PF13802">
    <property type="entry name" value="Gal_mutarotas_2"/>
    <property type="match status" value="1"/>
</dbReference>